<keyword evidence="4" id="KW-1185">Reference proteome</keyword>
<dbReference type="Gene3D" id="2.30.110.10">
    <property type="entry name" value="Electron Transport, Fmn-binding Protein, Chain A"/>
    <property type="match status" value="1"/>
</dbReference>
<sequence>MSSTADNGKPLDPYKSKNLDQEPGIKEKIEDLCTFIEKSKFGMMTTRDAESGKLVSRCMALAETDRESLKLLFHTNAESHKAAEIETNPQINISFLNSSGEWASLSGVSKVITDTEFVKKHYSSALKAWVGDLGDGVHTGGPEDPRIGIIEVTVRSITYALAKGTAVSRMVEVGKGMVTGNVADVNKLREIGEGEIETWRSSHKMVA</sequence>
<evidence type="ECO:0000259" key="2">
    <source>
        <dbReference type="Pfam" id="PF16242"/>
    </source>
</evidence>
<dbReference type="EMBL" id="CAJVRM010000091">
    <property type="protein sequence ID" value="CAG8974090.1"/>
    <property type="molecule type" value="Genomic_DNA"/>
</dbReference>
<proteinExistence type="predicted"/>
<dbReference type="PANTHER" id="PTHR34818:SF1">
    <property type="entry name" value="PROTEIN BLI-3"/>
    <property type="match status" value="1"/>
</dbReference>
<dbReference type="SUPFAM" id="SSF50475">
    <property type="entry name" value="FMN-binding split barrel"/>
    <property type="match status" value="1"/>
</dbReference>
<protein>
    <recommendedName>
        <fullName evidence="2">General stress protein FMN-binding split barrel domain-containing protein</fullName>
    </recommendedName>
</protein>
<feature type="region of interest" description="Disordered" evidence="1">
    <location>
        <begin position="1"/>
        <end position="20"/>
    </location>
</feature>
<dbReference type="InterPro" id="IPR012349">
    <property type="entry name" value="Split_barrel_FMN-bd"/>
</dbReference>
<organism evidence="3 4">
    <name type="scientific">Hymenoscyphus albidus</name>
    <dbReference type="NCBI Taxonomy" id="595503"/>
    <lineage>
        <taxon>Eukaryota</taxon>
        <taxon>Fungi</taxon>
        <taxon>Dikarya</taxon>
        <taxon>Ascomycota</taxon>
        <taxon>Pezizomycotina</taxon>
        <taxon>Leotiomycetes</taxon>
        <taxon>Helotiales</taxon>
        <taxon>Helotiaceae</taxon>
        <taxon>Hymenoscyphus</taxon>
    </lineage>
</organism>
<evidence type="ECO:0000313" key="4">
    <source>
        <dbReference type="Proteomes" id="UP000701801"/>
    </source>
</evidence>
<dbReference type="Pfam" id="PF16242">
    <property type="entry name" value="Pyrid_ox_like"/>
    <property type="match status" value="1"/>
</dbReference>
<name>A0A9N9LEW0_9HELO</name>
<feature type="domain" description="General stress protein FMN-binding split barrel" evidence="2">
    <location>
        <begin position="28"/>
        <end position="183"/>
    </location>
</feature>
<reference evidence="3" key="1">
    <citation type="submission" date="2021-07" db="EMBL/GenBank/DDBJ databases">
        <authorList>
            <person name="Durling M."/>
        </authorList>
    </citation>
    <scope>NUCLEOTIDE SEQUENCE</scope>
</reference>
<dbReference type="Proteomes" id="UP000701801">
    <property type="component" value="Unassembled WGS sequence"/>
</dbReference>
<dbReference type="AlphaFoldDB" id="A0A9N9LEW0"/>
<dbReference type="InterPro" id="IPR038725">
    <property type="entry name" value="YdaG_split_barrel_FMN-bd"/>
</dbReference>
<dbReference type="OrthoDB" id="434253at2759"/>
<dbReference type="PANTHER" id="PTHR34818">
    <property type="entry name" value="PROTEIN BLI-3"/>
    <property type="match status" value="1"/>
</dbReference>
<gene>
    <name evidence="3" type="ORF">HYALB_00011888</name>
</gene>
<dbReference type="InterPro" id="IPR052917">
    <property type="entry name" value="Stress-Dev_Protein"/>
</dbReference>
<evidence type="ECO:0000256" key="1">
    <source>
        <dbReference type="SAM" id="MobiDB-lite"/>
    </source>
</evidence>
<comment type="caution">
    <text evidence="3">The sequence shown here is derived from an EMBL/GenBank/DDBJ whole genome shotgun (WGS) entry which is preliminary data.</text>
</comment>
<accession>A0A9N9LEW0</accession>
<evidence type="ECO:0000313" key="3">
    <source>
        <dbReference type="EMBL" id="CAG8974090.1"/>
    </source>
</evidence>